<dbReference type="GO" id="GO:0090729">
    <property type="term" value="F:toxin activity"/>
    <property type="evidence" value="ECO:0007669"/>
    <property type="project" value="UniProtKB-KW"/>
</dbReference>
<proteinExistence type="predicted"/>
<dbReference type="EMBL" id="LR134155">
    <property type="protein sequence ID" value="VEA71120.1"/>
    <property type="molecule type" value="Genomic_DNA"/>
</dbReference>
<accession>A0A3S4FRL9</accession>
<dbReference type="InterPro" id="IPR008619">
    <property type="entry name" value="Filamentous_hemagglutn_rpt"/>
</dbReference>
<evidence type="ECO:0000313" key="2">
    <source>
        <dbReference type="EMBL" id="VEA71120.1"/>
    </source>
</evidence>
<reference evidence="2 3" key="1">
    <citation type="submission" date="2018-12" db="EMBL/GenBank/DDBJ databases">
        <authorList>
            <consortium name="Pathogen Informatics"/>
        </authorList>
    </citation>
    <scope>NUCLEOTIDE SEQUENCE [LARGE SCALE GENOMIC DNA]</scope>
    <source>
        <strain evidence="2 3">NCTC9419</strain>
    </source>
</reference>
<dbReference type="Pfam" id="PF13332">
    <property type="entry name" value="Fil_haemagg_2"/>
    <property type="match status" value="1"/>
</dbReference>
<gene>
    <name evidence="2" type="ORF">NCTC9419_02646</name>
</gene>
<evidence type="ECO:0000256" key="1">
    <source>
        <dbReference type="ARBA" id="ARBA00022656"/>
    </source>
</evidence>
<dbReference type="NCBIfam" id="TIGR01731">
    <property type="entry name" value="fil_hemag_20aa"/>
    <property type="match status" value="1"/>
</dbReference>
<dbReference type="GO" id="GO:0003824">
    <property type="term" value="F:catalytic activity"/>
    <property type="evidence" value="ECO:0007669"/>
    <property type="project" value="UniProtKB-ARBA"/>
</dbReference>
<organism evidence="2 3">
    <name type="scientific">Serratia rubidaea</name>
    <name type="common">Serratia marinorubra</name>
    <dbReference type="NCBI Taxonomy" id="61652"/>
    <lineage>
        <taxon>Bacteria</taxon>
        <taxon>Pseudomonadati</taxon>
        <taxon>Pseudomonadota</taxon>
        <taxon>Gammaproteobacteria</taxon>
        <taxon>Enterobacterales</taxon>
        <taxon>Yersiniaceae</taxon>
        <taxon>Serratia</taxon>
    </lineage>
</organism>
<dbReference type="InterPro" id="IPR010069">
    <property type="entry name" value="CdiA_FHA1_rpt"/>
</dbReference>
<name>A0A3S4FRL9_SERRU</name>
<dbReference type="AlphaFoldDB" id="A0A3S4FRL9"/>
<keyword evidence="1" id="KW-0800">Toxin</keyword>
<sequence>MQTANGPQTVWVPKVYLANDTLRLNGDGALIAGGELQLSAGSINNAGNLFADKALTIDAGQFMHQSGDIRADSINVQADSLTMSTNLQDALRQASMSANDISLSGGDIRLQGAKLDATQNLSLSARNNLEIGAARSSHTADLQVISGAMGNRTSGGMEEAGSRMAQVSGEWQQAQGSTLSAGNNLTLKAGRDITLQAARPRPAASSACRRAATLNCWRRAPPTARS</sequence>
<dbReference type="Pfam" id="PF05594">
    <property type="entry name" value="Fil_haemagg"/>
    <property type="match status" value="1"/>
</dbReference>
<protein>
    <submittedName>
        <fullName evidence="2">Haemagluttinin repeat</fullName>
    </submittedName>
</protein>
<dbReference type="Proteomes" id="UP000271603">
    <property type="component" value="Chromosome"/>
</dbReference>
<evidence type="ECO:0000313" key="3">
    <source>
        <dbReference type="Proteomes" id="UP000271603"/>
    </source>
</evidence>
<dbReference type="InterPro" id="IPR025157">
    <property type="entry name" value="Hemagglutinin_rpt"/>
</dbReference>